<feature type="compositionally biased region" description="Basic residues" evidence="1">
    <location>
        <begin position="251"/>
        <end position="261"/>
    </location>
</feature>
<feature type="chain" id="PRO_5040376225" evidence="3">
    <location>
        <begin position="19"/>
        <end position="332"/>
    </location>
</feature>
<protein>
    <submittedName>
        <fullName evidence="4">Uncharacterized protein</fullName>
    </submittedName>
</protein>
<accession>A0A9N9L3E4</accession>
<keyword evidence="3" id="KW-0732">Signal</keyword>
<feature type="region of interest" description="Disordered" evidence="1">
    <location>
        <begin position="84"/>
        <end position="265"/>
    </location>
</feature>
<comment type="caution">
    <text evidence="4">The sequence shown here is derived from an EMBL/GenBank/DDBJ whole genome shotgun (WGS) entry which is preliminary data.</text>
</comment>
<evidence type="ECO:0000313" key="5">
    <source>
        <dbReference type="Proteomes" id="UP000696280"/>
    </source>
</evidence>
<feature type="compositionally biased region" description="Basic and acidic residues" evidence="1">
    <location>
        <begin position="103"/>
        <end position="113"/>
    </location>
</feature>
<evidence type="ECO:0000313" key="4">
    <source>
        <dbReference type="EMBL" id="CAG8957000.1"/>
    </source>
</evidence>
<feature type="compositionally biased region" description="Low complexity" evidence="1">
    <location>
        <begin position="239"/>
        <end position="250"/>
    </location>
</feature>
<name>A0A9N9L3E4_9HELO</name>
<feature type="compositionally biased region" description="Basic and acidic residues" evidence="1">
    <location>
        <begin position="150"/>
        <end position="181"/>
    </location>
</feature>
<feature type="compositionally biased region" description="Low complexity" evidence="1">
    <location>
        <begin position="136"/>
        <end position="149"/>
    </location>
</feature>
<dbReference type="Proteomes" id="UP000696280">
    <property type="component" value="Unassembled WGS sequence"/>
</dbReference>
<evidence type="ECO:0000256" key="2">
    <source>
        <dbReference type="SAM" id="Phobius"/>
    </source>
</evidence>
<sequence>MAMATGMLSILCVTTAGGFSRIWRGMLYERVRSLRIAPHTTVPTANENDNILGTRETRTTRIIAAPVVTLAHPKQSYRLLTGTAEQGTAQPEAIKSFSMGESEDGHRDREGKEHRRREKKHRERKEKDRSSKRSSKSTASASASSSRTSLPEDHSPYMDPTSKSDKFTPEKSSSKDKDAKPKAQSSWWSSKKTDNTIKNPSKSDETESSWWSSKKTDDLTENASNIANSKTDRPSAVWSKSSFSSPGSSKPHSRKRGKHDKTHGPLTTTHVAIVGLGAGVIYGIHWFIFKKRPQYGRKLYQFINPIWALVSRPFRPRISNVPGDRRYSVFSF</sequence>
<feature type="transmembrane region" description="Helical" evidence="2">
    <location>
        <begin position="271"/>
        <end position="289"/>
    </location>
</feature>
<dbReference type="OrthoDB" id="10398599at2759"/>
<reference evidence="4" key="1">
    <citation type="submission" date="2021-07" db="EMBL/GenBank/DDBJ databases">
        <authorList>
            <person name="Durling M."/>
        </authorList>
    </citation>
    <scope>NUCLEOTIDE SEQUENCE</scope>
</reference>
<feature type="compositionally biased region" description="Basic and acidic residues" evidence="1">
    <location>
        <begin position="191"/>
        <end position="205"/>
    </location>
</feature>
<keyword evidence="2" id="KW-0472">Membrane</keyword>
<evidence type="ECO:0000256" key="3">
    <source>
        <dbReference type="SAM" id="SignalP"/>
    </source>
</evidence>
<dbReference type="AlphaFoldDB" id="A0A9N9L3E4"/>
<gene>
    <name evidence="4" type="ORF">HYFRA_00012479</name>
</gene>
<feature type="signal peptide" evidence="3">
    <location>
        <begin position="1"/>
        <end position="18"/>
    </location>
</feature>
<dbReference type="EMBL" id="CAJVRL010000076">
    <property type="protein sequence ID" value="CAG8957000.1"/>
    <property type="molecule type" value="Genomic_DNA"/>
</dbReference>
<proteinExistence type="predicted"/>
<keyword evidence="2" id="KW-1133">Transmembrane helix</keyword>
<keyword evidence="2" id="KW-0812">Transmembrane</keyword>
<evidence type="ECO:0000256" key="1">
    <source>
        <dbReference type="SAM" id="MobiDB-lite"/>
    </source>
</evidence>
<organism evidence="4 5">
    <name type="scientific">Hymenoscyphus fraxineus</name>
    <dbReference type="NCBI Taxonomy" id="746836"/>
    <lineage>
        <taxon>Eukaryota</taxon>
        <taxon>Fungi</taxon>
        <taxon>Dikarya</taxon>
        <taxon>Ascomycota</taxon>
        <taxon>Pezizomycotina</taxon>
        <taxon>Leotiomycetes</taxon>
        <taxon>Helotiales</taxon>
        <taxon>Helotiaceae</taxon>
        <taxon>Hymenoscyphus</taxon>
    </lineage>
</organism>
<keyword evidence="5" id="KW-1185">Reference proteome</keyword>
<feature type="compositionally biased region" description="Basic residues" evidence="1">
    <location>
        <begin position="114"/>
        <end position="124"/>
    </location>
</feature>